<reference evidence="18 19" key="1">
    <citation type="submission" date="2020-08" db="EMBL/GenBank/DDBJ databases">
        <title>Sequencing the genomes of 1000 actinobacteria strains.</title>
        <authorList>
            <person name="Klenk H.-P."/>
        </authorList>
    </citation>
    <scope>NUCLEOTIDE SEQUENCE [LARGE SCALE GENOMIC DNA]</scope>
    <source>
        <strain evidence="18 19">DSM 44936</strain>
    </source>
</reference>
<keyword evidence="3 12" id="KW-0436">Ligase</keyword>
<dbReference type="NCBIfam" id="TIGR01205">
    <property type="entry name" value="D_ala_D_alaTIGR"/>
    <property type="match status" value="1"/>
</dbReference>
<dbReference type="InterPro" id="IPR000291">
    <property type="entry name" value="D-Ala_lig_Van_CS"/>
</dbReference>
<evidence type="ECO:0000256" key="11">
    <source>
        <dbReference type="ARBA" id="ARBA00023316"/>
    </source>
</evidence>
<keyword evidence="6 16" id="KW-0067">ATP-binding</keyword>
<dbReference type="GO" id="GO:0005524">
    <property type="term" value="F:ATP binding"/>
    <property type="evidence" value="ECO:0007669"/>
    <property type="project" value="UniProtKB-UniRule"/>
</dbReference>
<dbReference type="NCBIfam" id="NF002528">
    <property type="entry name" value="PRK01966.1-4"/>
    <property type="match status" value="1"/>
</dbReference>
<sequence length="351" mass="36741">MASRLRASGQGSVRVRVAVLYGGRSPEHPVSVASGRGVLAALDPQAYDPLPVLITAEGAWTVPGHSAAVVLDPSSGELLGYRAGRPVYSLGRPDVVFPVLHGPMGEDGTVQGLLELAGLPYVGCGVLSSAACMDKAWGKRVAVTAGLPVTPYVVLDGAVEDDLLERLGSPVFVKPARCGSSIGVSPASTREELDAALRIASAYDSKVIVEAGVRGMEVMCGVLELSGEPVAGPLAEIALDGADFFDYAAKYTASRPQFTVPARLDEATTHKVRQLATTAFHALGCRSLARVDCFVTPEGEVLFNEVNTMPGFTAGSLFPQMWKAAGLPYEDLIDHLIRDAMTTPTGLRPAA</sequence>
<dbReference type="HAMAP" id="MF_00047">
    <property type="entry name" value="Dala_Dala_lig"/>
    <property type="match status" value="1"/>
</dbReference>
<comment type="cofactor">
    <cofactor evidence="1">
        <name>Mn(2+)</name>
        <dbReference type="ChEBI" id="CHEBI:29035"/>
    </cofactor>
</comment>
<dbReference type="InterPro" id="IPR011761">
    <property type="entry name" value="ATP-grasp"/>
</dbReference>
<comment type="function">
    <text evidence="12">Cell wall formation.</text>
</comment>
<evidence type="ECO:0000256" key="9">
    <source>
        <dbReference type="ARBA" id="ARBA00022984"/>
    </source>
</evidence>
<protein>
    <recommendedName>
        <fullName evidence="12">D-alanine--D-alanine ligase</fullName>
        <ecNumber evidence="12">6.3.2.4</ecNumber>
    </recommendedName>
    <alternativeName>
        <fullName evidence="12">D-Ala-D-Ala ligase</fullName>
    </alternativeName>
    <alternativeName>
        <fullName evidence="12">D-alanylalanine synthetase</fullName>
    </alternativeName>
</protein>
<evidence type="ECO:0000256" key="10">
    <source>
        <dbReference type="ARBA" id="ARBA00023211"/>
    </source>
</evidence>
<dbReference type="EMBL" id="JACHIU010000001">
    <property type="protein sequence ID" value="MBB6476382.1"/>
    <property type="molecule type" value="Genomic_DNA"/>
</dbReference>
<evidence type="ECO:0000256" key="13">
    <source>
        <dbReference type="PIRSR" id="PIRSR039102-1"/>
    </source>
</evidence>
<dbReference type="GO" id="GO:0046872">
    <property type="term" value="F:metal ion binding"/>
    <property type="evidence" value="ECO:0007669"/>
    <property type="project" value="UniProtKB-KW"/>
</dbReference>
<dbReference type="InterPro" id="IPR005905">
    <property type="entry name" value="D_ala_D_ala"/>
</dbReference>
<feature type="binding site" evidence="14">
    <location>
        <begin position="172"/>
        <end position="174"/>
    </location>
    <ligand>
        <name>ATP</name>
        <dbReference type="ChEBI" id="CHEBI:30616"/>
    </ligand>
</feature>
<comment type="caution">
    <text evidence="18">The sequence shown here is derived from an EMBL/GenBank/DDBJ whole genome shotgun (WGS) entry which is preliminary data.</text>
</comment>
<comment type="pathway">
    <text evidence="12">Cell wall biogenesis; peptidoglycan biosynthesis.</text>
</comment>
<keyword evidence="19" id="KW-1185">Reference proteome</keyword>
<evidence type="ECO:0000313" key="18">
    <source>
        <dbReference type="EMBL" id="MBB6476382.1"/>
    </source>
</evidence>
<organism evidence="18 19">
    <name type="scientific">Sphaerisporangium rubeum</name>
    <dbReference type="NCBI Taxonomy" id="321317"/>
    <lineage>
        <taxon>Bacteria</taxon>
        <taxon>Bacillati</taxon>
        <taxon>Actinomycetota</taxon>
        <taxon>Actinomycetes</taxon>
        <taxon>Streptosporangiales</taxon>
        <taxon>Streptosporangiaceae</taxon>
        <taxon>Sphaerisporangium</taxon>
    </lineage>
</organism>
<evidence type="ECO:0000256" key="4">
    <source>
        <dbReference type="ARBA" id="ARBA00022723"/>
    </source>
</evidence>
<dbReference type="FunFam" id="3.30.470.20:FF:000008">
    <property type="entry name" value="D-alanine--D-alanine ligase"/>
    <property type="match status" value="1"/>
</dbReference>
<dbReference type="InterPro" id="IPR016185">
    <property type="entry name" value="PreATP-grasp_dom_sf"/>
</dbReference>
<evidence type="ECO:0000256" key="7">
    <source>
        <dbReference type="ARBA" id="ARBA00022842"/>
    </source>
</evidence>
<feature type="binding site" evidence="15">
    <location>
        <position position="307"/>
    </location>
    <ligand>
        <name>Mg(2+)</name>
        <dbReference type="ChEBI" id="CHEBI:18420"/>
        <label>2</label>
    </ligand>
</feature>
<feature type="active site" evidence="13">
    <location>
        <position position="27"/>
    </location>
</feature>
<feature type="binding site" evidence="14">
    <location>
        <begin position="180"/>
        <end position="181"/>
    </location>
    <ligand>
        <name>ATP</name>
        <dbReference type="ChEBI" id="CHEBI:30616"/>
    </ligand>
</feature>
<gene>
    <name evidence="12" type="primary">ddl</name>
    <name evidence="18" type="ORF">BJ992_005813</name>
</gene>
<feature type="binding site" evidence="14">
    <location>
        <begin position="210"/>
        <end position="217"/>
    </location>
    <ligand>
        <name>ATP</name>
        <dbReference type="ChEBI" id="CHEBI:30616"/>
    </ligand>
</feature>
<evidence type="ECO:0000256" key="6">
    <source>
        <dbReference type="ARBA" id="ARBA00022840"/>
    </source>
</evidence>
<feature type="binding site" evidence="15">
    <location>
        <position position="305"/>
    </location>
    <ligand>
        <name>Mg(2+)</name>
        <dbReference type="ChEBI" id="CHEBI:18420"/>
        <label>2</label>
    </ligand>
</feature>
<keyword evidence="8 12" id="KW-0133">Cell shape</keyword>
<feature type="binding site" evidence="14">
    <location>
        <begin position="304"/>
        <end position="305"/>
    </location>
    <ligand>
        <name>ATP</name>
        <dbReference type="ChEBI" id="CHEBI:30616"/>
    </ligand>
</feature>
<feature type="domain" description="ATP-grasp" evidence="17">
    <location>
        <begin position="139"/>
        <end position="338"/>
    </location>
</feature>
<keyword evidence="10 15" id="KW-0464">Manganese</keyword>
<keyword evidence="4 15" id="KW-0479">Metal-binding</keyword>
<keyword evidence="12" id="KW-0963">Cytoplasm</keyword>
<evidence type="ECO:0000256" key="12">
    <source>
        <dbReference type="HAMAP-Rule" id="MF_00047"/>
    </source>
</evidence>
<accession>A0A7X0IMD4</accession>
<evidence type="ECO:0000256" key="16">
    <source>
        <dbReference type="PROSITE-ProRule" id="PRU00409"/>
    </source>
</evidence>
<keyword evidence="7 15" id="KW-0460">Magnesium</keyword>
<feature type="binding site" evidence="14">
    <location>
        <position position="135"/>
    </location>
    <ligand>
        <name>ATP</name>
        <dbReference type="ChEBI" id="CHEBI:30616"/>
    </ligand>
</feature>
<dbReference type="GO" id="GO:0008360">
    <property type="term" value="P:regulation of cell shape"/>
    <property type="evidence" value="ECO:0007669"/>
    <property type="project" value="UniProtKB-KW"/>
</dbReference>
<dbReference type="RefSeq" id="WP_184986384.1">
    <property type="nucleotide sequence ID" value="NZ_BAAALO010000026.1"/>
</dbReference>
<evidence type="ECO:0000256" key="15">
    <source>
        <dbReference type="PIRSR" id="PIRSR039102-3"/>
    </source>
</evidence>
<proteinExistence type="inferred from homology"/>
<feature type="active site" evidence="13">
    <location>
        <position position="180"/>
    </location>
</feature>
<dbReference type="PROSITE" id="PS00843">
    <property type="entry name" value="DALA_DALA_LIGASE_1"/>
    <property type="match status" value="1"/>
</dbReference>
<evidence type="ECO:0000256" key="3">
    <source>
        <dbReference type="ARBA" id="ARBA00022598"/>
    </source>
</evidence>
<dbReference type="GO" id="GO:0009252">
    <property type="term" value="P:peptidoglycan biosynthetic process"/>
    <property type="evidence" value="ECO:0007669"/>
    <property type="project" value="UniProtKB-UniRule"/>
</dbReference>
<dbReference type="InterPro" id="IPR011127">
    <property type="entry name" value="Dala_Dala_lig_N"/>
</dbReference>
<dbReference type="InterPro" id="IPR013815">
    <property type="entry name" value="ATP_grasp_subdomain_1"/>
</dbReference>
<dbReference type="Gene3D" id="3.30.1490.20">
    <property type="entry name" value="ATP-grasp fold, A domain"/>
    <property type="match status" value="1"/>
</dbReference>
<dbReference type="SUPFAM" id="SSF52440">
    <property type="entry name" value="PreATP-grasp domain"/>
    <property type="match status" value="1"/>
</dbReference>
<dbReference type="EC" id="6.3.2.4" evidence="12"/>
<feature type="binding site" evidence="15">
    <location>
        <position position="305"/>
    </location>
    <ligand>
        <name>Mg(2+)</name>
        <dbReference type="ChEBI" id="CHEBI:18420"/>
        <label>1</label>
    </ligand>
</feature>
<dbReference type="Proteomes" id="UP000555564">
    <property type="component" value="Unassembled WGS sequence"/>
</dbReference>
<dbReference type="InterPro" id="IPR011095">
    <property type="entry name" value="Dala_Dala_lig_C"/>
</dbReference>
<dbReference type="GO" id="GO:0071555">
    <property type="term" value="P:cell wall organization"/>
    <property type="evidence" value="ECO:0007669"/>
    <property type="project" value="UniProtKB-KW"/>
</dbReference>
<dbReference type="PROSITE" id="PS50975">
    <property type="entry name" value="ATP_GRASP"/>
    <property type="match status" value="1"/>
</dbReference>
<evidence type="ECO:0000259" key="17">
    <source>
        <dbReference type="PROSITE" id="PS50975"/>
    </source>
</evidence>
<dbReference type="Pfam" id="PF07478">
    <property type="entry name" value="Dala_Dala_lig_C"/>
    <property type="match status" value="1"/>
</dbReference>
<keyword evidence="11 12" id="KW-0961">Cell wall biogenesis/degradation</keyword>
<keyword evidence="9 12" id="KW-0573">Peptidoglycan synthesis</keyword>
<comment type="catalytic activity">
    <reaction evidence="12">
        <text>2 D-alanine + ATP = D-alanyl-D-alanine + ADP + phosphate + H(+)</text>
        <dbReference type="Rhea" id="RHEA:11224"/>
        <dbReference type="ChEBI" id="CHEBI:15378"/>
        <dbReference type="ChEBI" id="CHEBI:30616"/>
        <dbReference type="ChEBI" id="CHEBI:43474"/>
        <dbReference type="ChEBI" id="CHEBI:57416"/>
        <dbReference type="ChEBI" id="CHEBI:57822"/>
        <dbReference type="ChEBI" id="CHEBI:456216"/>
        <dbReference type="EC" id="6.3.2.4"/>
    </reaction>
</comment>
<evidence type="ECO:0000256" key="8">
    <source>
        <dbReference type="ARBA" id="ARBA00022960"/>
    </source>
</evidence>
<evidence type="ECO:0000256" key="14">
    <source>
        <dbReference type="PIRSR" id="PIRSR039102-2"/>
    </source>
</evidence>
<dbReference type="PANTHER" id="PTHR23132:SF25">
    <property type="entry name" value="D-ALANINE--D-ALANINE LIGASE A"/>
    <property type="match status" value="1"/>
</dbReference>
<dbReference type="SUPFAM" id="SSF56059">
    <property type="entry name" value="Glutathione synthetase ATP-binding domain-like"/>
    <property type="match status" value="1"/>
</dbReference>
<feature type="binding site" evidence="15">
    <location>
        <position position="292"/>
    </location>
    <ligand>
        <name>Mg(2+)</name>
        <dbReference type="ChEBI" id="CHEBI:18420"/>
        <label>1</label>
    </ligand>
</feature>
<dbReference type="Gene3D" id="3.40.50.20">
    <property type="match status" value="1"/>
</dbReference>
<dbReference type="PANTHER" id="PTHR23132">
    <property type="entry name" value="D-ALANINE--D-ALANINE LIGASE"/>
    <property type="match status" value="1"/>
</dbReference>
<dbReference type="UniPathway" id="UPA00219"/>
<name>A0A7X0IMD4_9ACTN</name>
<comment type="subcellular location">
    <subcellularLocation>
        <location evidence="12">Cytoplasm</location>
    </subcellularLocation>
</comment>
<dbReference type="Gene3D" id="3.30.470.20">
    <property type="entry name" value="ATP-grasp fold, B domain"/>
    <property type="match status" value="1"/>
</dbReference>
<dbReference type="Pfam" id="PF01820">
    <property type="entry name" value="Dala_Dala_lig_N"/>
    <property type="match status" value="1"/>
</dbReference>
<evidence type="ECO:0000256" key="2">
    <source>
        <dbReference type="ARBA" id="ARBA00010871"/>
    </source>
</evidence>
<evidence type="ECO:0000256" key="1">
    <source>
        <dbReference type="ARBA" id="ARBA00001936"/>
    </source>
</evidence>
<dbReference type="GO" id="GO:0008716">
    <property type="term" value="F:D-alanine-D-alanine ligase activity"/>
    <property type="evidence" value="ECO:0007669"/>
    <property type="project" value="UniProtKB-UniRule"/>
</dbReference>
<dbReference type="GO" id="GO:0005829">
    <property type="term" value="C:cytosol"/>
    <property type="evidence" value="ECO:0007669"/>
    <property type="project" value="TreeGrafter"/>
</dbReference>
<feature type="active site" evidence="13">
    <location>
        <position position="316"/>
    </location>
</feature>
<dbReference type="PIRSF" id="PIRSF039102">
    <property type="entry name" value="Ddl/VanB"/>
    <property type="match status" value="1"/>
</dbReference>
<evidence type="ECO:0000313" key="19">
    <source>
        <dbReference type="Proteomes" id="UP000555564"/>
    </source>
</evidence>
<keyword evidence="5 14" id="KW-0547">Nucleotide-binding</keyword>
<comment type="cofactor">
    <cofactor evidence="15">
        <name>Mg(2+)</name>
        <dbReference type="ChEBI" id="CHEBI:18420"/>
    </cofactor>
    <cofactor evidence="15">
        <name>Mn(2+)</name>
        <dbReference type="ChEBI" id="CHEBI:29035"/>
    </cofactor>
    <text evidence="15">Binds 2 magnesium or manganese ions per subunit.</text>
</comment>
<evidence type="ECO:0000256" key="5">
    <source>
        <dbReference type="ARBA" id="ARBA00022741"/>
    </source>
</evidence>
<dbReference type="AlphaFoldDB" id="A0A7X0IMD4"/>
<comment type="similarity">
    <text evidence="2 12">Belongs to the D-alanine--D-alanine ligase family.</text>
</comment>